<evidence type="ECO:0000313" key="4">
    <source>
        <dbReference type="Proteomes" id="UP000583556"/>
    </source>
</evidence>
<feature type="domain" description="Alginate export" evidence="2">
    <location>
        <begin position="65"/>
        <end position="183"/>
    </location>
</feature>
<keyword evidence="1" id="KW-0732">Signal</keyword>
<name>A0A7Y0BSX5_9SPHN</name>
<dbReference type="EMBL" id="JABBGM010000014">
    <property type="protein sequence ID" value="NML95954.1"/>
    <property type="molecule type" value="Genomic_DNA"/>
</dbReference>
<dbReference type="InterPro" id="IPR025388">
    <property type="entry name" value="Alginate_export_dom"/>
</dbReference>
<dbReference type="Proteomes" id="UP000583556">
    <property type="component" value="Unassembled WGS sequence"/>
</dbReference>
<keyword evidence="4" id="KW-1185">Reference proteome</keyword>
<protein>
    <submittedName>
        <fullName evidence="3">Alginate export family protein</fullName>
    </submittedName>
</protein>
<proteinExistence type="predicted"/>
<reference evidence="3 4" key="1">
    <citation type="submission" date="2020-04" db="EMBL/GenBank/DDBJ databases">
        <title>Novosphingobium sp. TW-4 isolated from soil.</title>
        <authorList>
            <person name="Dahal R.H."/>
            <person name="Chaudhary D.K."/>
        </authorList>
    </citation>
    <scope>NUCLEOTIDE SEQUENCE [LARGE SCALE GENOMIC DNA]</scope>
    <source>
        <strain evidence="3 4">TW-4</strain>
    </source>
</reference>
<dbReference type="RefSeq" id="WP_169495155.1">
    <property type="nucleotide sequence ID" value="NZ_AP029021.1"/>
</dbReference>
<organism evidence="3 4">
    <name type="scientific">Novosphingobium olei</name>
    <dbReference type="NCBI Taxonomy" id="2728851"/>
    <lineage>
        <taxon>Bacteria</taxon>
        <taxon>Pseudomonadati</taxon>
        <taxon>Pseudomonadota</taxon>
        <taxon>Alphaproteobacteria</taxon>
        <taxon>Sphingomonadales</taxon>
        <taxon>Sphingomonadaceae</taxon>
        <taxon>Novosphingobium</taxon>
    </lineage>
</organism>
<dbReference type="InterPro" id="IPR023614">
    <property type="entry name" value="Porin_dom_sf"/>
</dbReference>
<feature type="chain" id="PRO_5030528026" evidence="1">
    <location>
        <begin position="24"/>
        <end position="420"/>
    </location>
</feature>
<evidence type="ECO:0000259" key="2">
    <source>
        <dbReference type="Pfam" id="PF13372"/>
    </source>
</evidence>
<sequence length="420" mass="45576">MKTFTLGAAALAAPLALAQPALAAPRTFGDPVPVTDTLTFDPIVDARLRWESVDTPARDADAVTLRLRSGFELRHAPSHLSLLAEAEGTLEIGDHFNGLAFVPAKARPAYAIVPDPANVELNRLQVQYRTKQLGLTIGRQRINLDDQRWVGSVAWRQNEQTFDAVRGEATLGPVMADVTYARGQRTIYGHDAGPRTAYDGDFWFLQAGVRQGPVTVKGFAYLLDYDAKEQVGPLAVTLADTQTWGLRATAALPLGKKAKLNLVGSYARQQGWKDNPAHFHADYVNAEAALAAHGFTATGGYEKLGSDTSSGKAIALQTPMATLHKFNGWADLFLTTPAAGLEDVYAGLAKAFPKAKGLTLNVTWHDFHSDIGHVKYGEEWDASVGFKVRKVALLAKYAGYKAKGFGVDTTKFWLEADYAF</sequence>
<accession>A0A7Y0BSX5</accession>
<evidence type="ECO:0000313" key="3">
    <source>
        <dbReference type="EMBL" id="NML95954.1"/>
    </source>
</evidence>
<dbReference type="Pfam" id="PF13372">
    <property type="entry name" value="Alginate_exp"/>
    <property type="match status" value="1"/>
</dbReference>
<evidence type="ECO:0000256" key="1">
    <source>
        <dbReference type="SAM" id="SignalP"/>
    </source>
</evidence>
<comment type="caution">
    <text evidence="3">The sequence shown here is derived from an EMBL/GenBank/DDBJ whole genome shotgun (WGS) entry which is preliminary data.</text>
</comment>
<gene>
    <name evidence="3" type="ORF">HHL27_19965</name>
</gene>
<dbReference type="AlphaFoldDB" id="A0A7Y0BSX5"/>
<dbReference type="SUPFAM" id="SSF56935">
    <property type="entry name" value="Porins"/>
    <property type="match status" value="1"/>
</dbReference>
<dbReference type="Gene3D" id="2.40.160.10">
    <property type="entry name" value="Porin"/>
    <property type="match status" value="1"/>
</dbReference>
<feature type="signal peptide" evidence="1">
    <location>
        <begin position="1"/>
        <end position="23"/>
    </location>
</feature>